<keyword evidence="5" id="KW-0472">Membrane</keyword>
<dbReference type="InterPro" id="IPR036179">
    <property type="entry name" value="Ig-like_dom_sf"/>
</dbReference>
<organism evidence="8 9">
    <name type="scientific">Umbra pygmaea</name>
    <name type="common">Eastern mudminnow</name>
    <dbReference type="NCBI Taxonomy" id="75934"/>
    <lineage>
        <taxon>Eukaryota</taxon>
        <taxon>Metazoa</taxon>
        <taxon>Chordata</taxon>
        <taxon>Craniata</taxon>
        <taxon>Vertebrata</taxon>
        <taxon>Euteleostomi</taxon>
        <taxon>Actinopterygii</taxon>
        <taxon>Neopterygii</taxon>
        <taxon>Teleostei</taxon>
        <taxon>Protacanthopterygii</taxon>
        <taxon>Esociformes</taxon>
        <taxon>Umbridae</taxon>
        <taxon>Umbra</taxon>
    </lineage>
</organism>
<dbReference type="PANTHER" id="PTHR19944:SF99">
    <property type="entry name" value="HLA CLASS II HISTOCOMPATIBILITY ANTIGEN, DRB1 BETA CHAIN"/>
    <property type="match status" value="1"/>
</dbReference>
<dbReference type="Pfam" id="PF07654">
    <property type="entry name" value="C1-set"/>
    <property type="match status" value="1"/>
</dbReference>
<evidence type="ECO:0000256" key="2">
    <source>
        <dbReference type="ARBA" id="ARBA00022692"/>
    </source>
</evidence>
<accession>A0ABD0XIX1</accession>
<proteinExistence type="predicted"/>
<evidence type="ECO:0000259" key="7">
    <source>
        <dbReference type="PROSITE" id="PS50835"/>
    </source>
</evidence>
<feature type="signal peptide" evidence="6">
    <location>
        <begin position="1"/>
        <end position="23"/>
    </location>
</feature>
<gene>
    <name evidence="8" type="ORF">UPYG_G00156500</name>
</gene>
<dbReference type="EMBL" id="JAGEUA010000004">
    <property type="protein sequence ID" value="KAL0985408.1"/>
    <property type="molecule type" value="Genomic_DNA"/>
</dbReference>
<dbReference type="AlphaFoldDB" id="A0ABD0XIX1"/>
<evidence type="ECO:0000256" key="6">
    <source>
        <dbReference type="SAM" id="SignalP"/>
    </source>
</evidence>
<keyword evidence="6" id="KW-0732">Signal</keyword>
<evidence type="ECO:0000313" key="8">
    <source>
        <dbReference type="EMBL" id="KAL0985408.1"/>
    </source>
</evidence>
<evidence type="ECO:0000256" key="5">
    <source>
        <dbReference type="SAM" id="Phobius"/>
    </source>
</evidence>
<dbReference type="PANTHER" id="PTHR19944">
    <property type="entry name" value="MHC CLASS II-RELATED"/>
    <property type="match status" value="1"/>
</dbReference>
<comment type="subcellular location">
    <subcellularLocation>
        <location evidence="1">Membrane</location>
        <topology evidence="1">Single-pass type I membrane protein</topology>
    </subcellularLocation>
</comment>
<dbReference type="SUPFAM" id="SSF54452">
    <property type="entry name" value="MHC antigen-recognition domain"/>
    <property type="match status" value="1"/>
</dbReference>
<keyword evidence="9" id="KW-1185">Reference proteome</keyword>
<dbReference type="InterPro" id="IPR011162">
    <property type="entry name" value="MHC_I/II-like_Ag-recog"/>
</dbReference>
<feature type="chain" id="PRO_5044786634" description="Ig-like domain-containing protein" evidence="6">
    <location>
        <begin position="24"/>
        <end position="263"/>
    </location>
</feature>
<reference evidence="8 9" key="1">
    <citation type="submission" date="2024-06" db="EMBL/GenBank/DDBJ databases">
        <authorList>
            <person name="Pan Q."/>
            <person name="Wen M."/>
            <person name="Jouanno E."/>
            <person name="Zahm M."/>
            <person name="Klopp C."/>
            <person name="Cabau C."/>
            <person name="Louis A."/>
            <person name="Berthelot C."/>
            <person name="Parey E."/>
            <person name="Roest Crollius H."/>
            <person name="Montfort J."/>
            <person name="Robinson-Rechavi M."/>
            <person name="Bouchez O."/>
            <person name="Lampietro C."/>
            <person name="Lopez Roques C."/>
            <person name="Donnadieu C."/>
            <person name="Postlethwait J."/>
            <person name="Bobe J."/>
            <person name="Verreycken H."/>
            <person name="Guiguen Y."/>
        </authorList>
    </citation>
    <scope>NUCLEOTIDE SEQUENCE [LARGE SCALE GENOMIC DNA]</scope>
    <source>
        <strain evidence="8">Up_M1</strain>
        <tissue evidence="8">Testis</tissue>
    </source>
</reference>
<dbReference type="InterPro" id="IPR050160">
    <property type="entry name" value="MHC/Immunoglobulin"/>
</dbReference>
<keyword evidence="4" id="KW-0325">Glycoprotein</keyword>
<dbReference type="GO" id="GO:0016020">
    <property type="term" value="C:membrane"/>
    <property type="evidence" value="ECO:0007669"/>
    <property type="project" value="UniProtKB-SubCell"/>
</dbReference>
<dbReference type="PROSITE" id="PS50835">
    <property type="entry name" value="IG_LIKE"/>
    <property type="match status" value="1"/>
</dbReference>
<feature type="domain" description="Ig-like" evidence="7">
    <location>
        <begin position="116"/>
        <end position="221"/>
    </location>
</feature>
<evidence type="ECO:0000256" key="3">
    <source>
        <dbReference type="ARBA" id="ARBA00022989"/>
    </source>
</evidence>
<evidence type="ECO:0000256" key="4">
    <source>
        <dbReference type="ARBA" id="ARBA00023180"/>
    </source>
</evidence>
<dbReference type="InterPro" id="IPR014745">
    <property type="entry name" value="MHC_II_a/b_N"/>
</dbReference>
<feature type="transmembrane region" description="Helical" evidence="5">
    <location>
        <begin position="219"/>
        <end position="240"/>
    </location>
</feature>
<name>A0ABD0XIX1_UMBPY</name>
<dbReference type="SMART" id="SM00407">
    <property type="entry name" value="IGc1"/>
    <property type="match status" value="1"/>
</dbReference>
<dbReference type="InterPro" id="IPR013783">
    <property type="entry name" value="Ig-like_fold"/>
</dbReference>
<keyword evidence="3 5" id="KW-1133">Transmembrane helix</keyword>
<dbReference type="Gene3D" id="2.60.40.10">
    <property type="entry name" value="Immunoglobulins"/>
    <property type="match status" value="1"/>
</dbReference>
<sequence length="263" mass="29654">MDFLDFSCFHLVLIFSLHGVVYSSDGDFAEMKARCRAKNKNDIEYLEETYFNNKKFIVYNTTKGIWTGYTPHGTQLASQFNAEPLSHATKTAAKDILCVANVEALYSFLQNFTYKPLVKLRSVESRGTKNSAMLVCSAYDFYPKTIIITWLKNGQVMTSNLTSTEELANGDWSHQIHSHLEYTPTPGERITCMVEHISLTEPQLYDWDPSMTNSEKNRIVTGASGMLLGLVFATAGLIFYRKKCTGLVQVPINDMGDSTDEMD</sequence>
<dbReference type="InterPro" id="IPR003597">
    <property type="entry name" value="Ig_C1-set"/>
</dbReference>
<dbReference type="SUPFAM" id="SSF48726">
    <property type="entry name" value="Immunoglobulin"/>
    <property type="match status" value="1"/>
</dbReference>
<dbReference type="Gene3D" id="3.10.320.10">
    <property type="entry name" value="Class II Histocompatibility Antigen, M Beta Chain, Chain B, domain 1"/>
    <property type="match status" value="1"/>
</dbReference>
<protein>
    <recommendedName>
        <fullName evidence="7">Ig-like domain-containing protein</fullName>
    </recommendedName>
</protein>
<evidence type="ECO:0000256" key="1">
    <source>
        <dbReference type="ARBA" id="ARBA00004479"/>
    </source>
</evidence>
<evidence type="ECO:0000313" key="9">
    <source>
        <dbReference type="Proteomes" id="UP001557470"/>
    </source>
</evidence>
<comment type="caution">
    <text evidence="8">The sequence shown here is derived from an EMBL/GenBank/DDBJ whole genome shotgun (WGS) entry which is preliminary data.</text>
</comment>
<keyword evidence="2 5" id="KW-0812">Transmembrane</keyword>
<dbReference type="Proteomes" id="UP001557470">
    <property type="component" value="Unassembled WGS sequence"/>
</dbReference>
<dbReference type="InterPro" id="IPR007110">
    <property type="entry name" value="Ig-like_dom"/>
</dbReference>